<dbReference type="SMART" id="SM00345">
    <property type="entry name" value="HTH_GNTR"/>
    <property type="match status" value="1"/>
</dbReference>
<dbReference type="InterPro" id="IPR036390">
    <property type="entry name" value="WH_DNA-bd_sf"/>
</dbReference>
<keyword evidence="6" id="KW-1185">Reference proteome</keyword>
<reference evidence="5 6" key="1">
    <citation type="submission" date="2019-03" db="EMBL/GenBank/DDBJ databases">
        <title>Paraburkholderia sp. 7MH5, isolated from subtropical forest soil.</title>
        <authorList>
            <person name="Gao Z.-H."/>
            <person name="Qiu L.-H."/>
        </authorList>
    </citation>
    <scope>NUCLEOTIDE SEQUENCE [LARGE SCALE GENOMIC DNA]</scope>
    <source>
        <strain evidence="5 6">7MH5</strain>
    </source>
</reference>
<evidence type="ECO:0000256" key="2">
    <source>
        <dbReference type="ARBA" id="ARBA00023125"/>
    </source>
</evidence>
<dbReference type="InterPro" id="IPR008920">
    <property type="entry name" value="TF_FadR/GntR_C"/>
</dbReference>
<dbReference type="PANTHER" id="PTHR43537">
    <property type="entry name" value="TRANSCRIPTIONAL REGULATOR, GNTR FAMILY"/>
    <property type="match status" value="1"/>
</dbReference>
<dbReference type="PANTHER" id="PTHR43537:SF5">
    <property type="entry name" value="UXU OPERON TRANSCRIPTIONAL REGULATOR"/>
    <property type="match status" value="1"/>
</dbReference>
<dbReference type="InterPro" id="IPR036388">
    <property type="entry name" value="WH-like_DNA-bd_sf"/>
</dbReference>
<dbReference type="InterPro" id="IPR000524">
    <property type="entry name" value="Tscrpt_reg_HTH_GntR"/>
</dbReference>
<evidence type="ECO:0000313" key="6">
    <source>
        <dbReference type="Proteomes" id="UP000295727"/>
    </source>
</evidence>
<organism evidence="5 6">
    <name type="scientific">Paraburkholderia pallida</name>
    <dbReference type="NCBI Taxonomy" id="2547399"/>
    <lineage>
        <taxon>Bacteria</taxon>
        <taxon>Pseudomonadati</taxon>
        <taxon>Pseudomonadota</taxon>
        <taxon>Betaproteobacteria</taxon>
        <taxon>Burkholderiales</taxon>
        <taxon>Burkholderiaceae</taxon>
        <taxon>Paraburkholderia</taxon>
    </lineage>
</organism>
<dbReference type="KEGG" id="ppai:E1956_36265"/>
<dbReference type="OrthoDB" id="6626198at2"/>
<dbReference type="PRINTS" id="PR00035">
    <property type="entry name" value="HTHGNTR"/>
</dbReference>
<keyword evidence="1" id="KW-0805">Transcription regulation</keyword>
<dbReference type="EMBL" id="CP038151">
    <property type="protein sequence ID" value="QBR02678.1"/>
    <property type="molecule type" value="Genomic_DNA"/>
</dbReference>
<evidence type="ECO:0000313" key="5">
    <source>
        <dbReference type="EMBL" id="QBR02678.1"/>
    </source>
</evidence>
<dbReference type="AlphaFoldDB" id="A0A4P7D3X0"/>
<keyword evidence="2" id="KW-0238">DNA-binding</keyword>
<gene>
    <name evidence="5" type="ORF">E1956_36265</name>
</gene>
<dbReference type="PROSITE" id="PS50949">
    <property type="entry name" value="HTH_GNTR"/>
    <property type="match status" value="1"/>
</dbReference>
<dbReference type="Gene3D" id="1.20.120.530">
    <property type="entry name" value="GntR ligand-binding domain-like"/>
    <property type="match status" value="1"/>
</dbReference>
<name>A0A4P7D3X0_9BURK</name>
<dbReference type="SUPFAM" id="SSF46785">
    <property type="entry name" value="Winged helix' DNA-binding domain"/>
    <property type="match status" value="1"/>
</dbReference>
<dbReference type="Gene3D" id="1.10.10.10">
    <property type="entry name" value="Winged helix-like DNA-binding domain superfamily/Winged helix DNA-binding domain"/>
    <property type="match status" value="1"/>
</dbReference>
<accession>A0A4P7D3X0</accession>
<keyword evidence="3" id="KW-0804">Transcription</keyword>
<evidence type="ECO:0000256" key="3">
    <source>
        <dbReference type="ARBA" id="ARBA00023163"/>
    </source>
</evidence>
<evidence type="ECO:0000256" key="1">
    <source>
        <dbReference type="ARBA" id="ARBA00023015"/>
    </source>
</evidence>
<feature type="domain" description="HTH gntR-type" evidence="4">
    <location>
        <begin position="36"/>
        <end position="106"/>
    </location>
</feature>
<dbReference type="Pfam" id="PF07729">
    <property type="entry name" value="FCD"/>
    <property type="match status" value="1"/>
</dbReference>
<sequence length="266" mass="29532">MHWRWPVTVITSRPWRSELKKGNVEGAPLWEPVQTETLSWRIVSQVRAAVFSGQLKTGDFLGSETSLSTQFNVSRMAARDALRTLEAVGIVQIRMGAKGGAWIAQGNPERFADALAIQLHLIGVSGEEIFDAQMAIEVTSAELAAQNATDDDFAKLRGILAELDKLRDDPQGFTNASLRFHEAIVEASHNRVLLAQFRALRFVLQPLLAPNTTNTIATRVIRSHKQVLNAIEARDGEKAREIMQQRVKVIRARVLSGTAQQSEDEE</sequence>
<dbReference type="Pfam" id="PF00392">
    <property type="entry name" value="GntR"/>
    <property type="match status" value="1"/>
</dbReference>
<dbReference type="GO" id="GO:0003677">
    <property type="term" value="F:DNA binding"/>
    <property type="evidence" value="ECO:0007669"/>
    <property type="project" value="UniProtKB-KW"/>
</dbReference>
<dbReference type="GO" id="GO:0003700">
    <property type="term" value="F:DNA-binding transcription factor activity"/>
    <property type="evidence" value="ECO:0007669"/>
    <property type="project" value="InterPro"/>
</dbReference>
<dbReference type="CDD" id="cd07377">
    <property type="entry name" value="WHTH_GntR"/>
    <property type="match status" value="1"/>
</dbReference>
<dbReference type="InterPro" id="IPR011711">
    <property type="entry name" value="GntR_C"/>
</dbReference>
<evidence type="ECO:0000259" key="4">
    <source>
        <dbReference type="PROSITE" id="PS50949"/>
    </source>
</evidence>
<dbReference type="SMART" id="SM00895">
    <property type="entry name" value="FCD"/>
    <property type="match status" value="1"/>
</dbReference>
<dbReference type="SUPFAM" id="SSF48008">
    <property type="entry name" value="GntR ligand-binding domain-like"/>
    <property type="match status" value="1"/>
</dbReference>
<dbReference type="Proteomes" id="UP000295727">
    <property type="component" value="Chromosome 4"/>
</dbReference>
<proteinExistence type="predicted"/>
<protein>
    <submittedName>
        <fullName evidence="5">FadR family transcriptional regulator</fullName>
    </submittedName>
</protein>